<name>A0A9P6QIB5_9FUNG</name>
<organism evidence="2 3">
    <name type="scientific">Mortierella polycephala</name>
    <dbReference type="NCBI Taxonomy" id="41804"/>
    <lineage>
        <taxon>Eukaryota</taxon>
        <taxon>Fungi</taxon>
        <taxon>Fungi incertae sedis</taxon>
        <taxon>Mucoromycota</taxon>
        <taxon>Mortierellomycotina</taxon>
        <taxon>Mortierellomycetes</taxon>
        <taxon>Mortierellales</taxon>
        <taxon>Mortierellaceae</taxon>
        <taxon>Mortierella</taxon>
    </lineage>
</organism>
<dbReference type="EMBL" id="JAAAJA010000012">
    <property type="protein sequence ID" value="KAG0266810.1"/>
    <property type="molecule type" value="Genomic_DNA"/>
</dbReference>
<proteinExistence type="predicted"/>
<accession>A0A9P6QIB5</accession>
<protein>
    <recommendedName>
        <fullName evidence="4">DUF1772-domain-containing protein</fullName>
    </recommendedName>
</protein>
<reference evidence="2" key="1">
    <citation type="journal article" date="2020" name="Fungal Divers.">
        <title>Resolving the Mortierellaceae phylogeny through synthesis of multi-gene phylogenetics and phylogenomics.</title>
        <authorList>
            <person name="Vandepol N."/>
            <person name="Liber J."/>
            <person name="Desiro A."/>
            <person name="Na H."/>
            <person name="Kennedy M."/>
            <person name="Barry K."/>
            <person name="Grigoriev I.V."/>
            <person name="Miller A.N."/>
            <person name="O'Donnell K."/>
            <person name="Stajich J.E."/>
            <person name="Bonito G."/>
        </authorList>
    </citation>
    <scope>NUCLEOTIDE SEQUENCE</scope>
    <source>
        <strain evidence="2">KOD948</strain>
    </source>
</reference>
<feature type="transmembrane region" description="Helical" evidence="1">
    <location>
        <begin position="135"/>
        <end position="153"/>
    </location>
</feature>
<dbReference type="Proteomes" id="UP000726737">
    <property type="component" value="Unassembled WGS sequence"/>
</dbReference>
<evidence type="ECO:0008006" key="4">
    <source>
        <dbReference type="Google" id="ProtNLM"/>
    </source>
</evidence>
<comment type="caution">
    <text evidence="2">The sequence shown here is derived from an EMBL/GenBank/DDBJ whole genome shotgun (WGS) entry which is preliminary data.</text>
</comment>
<evidence type="ECO:0000256" key="1">
    <source>
        <dbReference type="SAM" id="Phobius"/>
    </source>
</evidence>
<keyword evidence="1" id="KW-0472">Membrane</keyword>
<feature type="transmembrane region" description="Helical" evidence="1">
    <location>
        <begin position="16"/>
        <end position="38"/>
    </location>
</feature>
<dbReference type="AlphaFoldDB" id="A0A9P6QIB5"/>
<keyword evidence="1" id="KW-1133">Transmembrane helix</keyword>
<evidence type="ECO:0000313" key="3">
    <source>
        <dbReference type="Proteomes" id="UP000726737"/>
    </source>
</evidence>
<dbReference type="OrthoDB" id="5954308at2759"/>
<dbReference type="Pfam" id="PF08592">
    <property type="entry name" value="Anthrone_oxy"/>
    <property type="match status" value="1"/>
</dbReference>
<keyword evidence="1" id="KW-0812">Transmembrane</keyword>
<keyword evidence="3" id="KW-1185">Reference proteome</keyword>
<feature type="transmembrane region" description="Helical" evidence="1">
    <location>
        <begin position="85"/>
        <end position="106"/>
    </location>
</feature>
<dbReference type="InterPro" id="IPR013901">
    <property type="entry name" value="Anthrone_oxy"/>
</dbReference>
<gene>
    <name evidence="2" type="ORF">BG011_000862</name>
</gene>
<sequence length="160" mass="17489">MSLSHNLNVIFNGETFLLVTKTVTIASMGIAAGAGLSYNAMILPALSKLPAANALAVWCETAKGAMPISVLGGSIVYYKTKNKSFLYSAMIMLSILPYTWTMFFPINGPLFEMNKTGTNDSTIEVKFRQWNRNQYGRVLLNVAAMAVALYGGLHQKKKIV</sequence>
<evidence type="ECO:0000313" key="2">
    <source>
        <dbReference type="EMBL" id="KAG0266810.1"/>
    </source>
</evidence>